<protein>
    <submittedName>
        <fullName evidence="1">Uncharacterized protein</fullName>
    </submittedName>
</protein>
<accession>A0ACB8DH86</accession>
<comment type="caution">
    <text evidence="1">The sequence shown here is derived from an EMBL/GenBank/DDBJ whole genome shotgun (WGS) entry which is preliminary data.</text>
</comment>
<gene>
    <name evidence="1" type="ORF">HPB49_025348</name>
</gene>
<reference evidence="1" key="1">
    <citation type="submission" date="2020-05" db="EMBL/GenBank/DDBJ databases">
        <title>Large-scale comparative analyses of tick genomes elucidate their genetic diversity and vector capacities.</title>
        <authorList>
            <person name="Jia N."/>
            <person name="Wang J."/>
            <person name="Shi W."/>
            <person name="Du L."/>
            <person name="Sun Y."/>
            <person name="Zhan W."/>
            <person name="Jiang J."/>
            <person name="Wang Q."/>
            <person name="Zhang B."/>
            <person name="Ji P."/>
            <person name="Sakyi L.B."/>
            <person name="Cui X."/>
            <person name="Yuan T."/>
            <person name="Jiang B."/>
            <person name="Yang W."/>
            <person name="Lam T.T.-Y."/>
            <person name="Chang Q."/>
            <person name="Ding S."/>
            <person name="Wang X."/>
            <person name="Zhu J."/>
            <person name="Ruan X."/>
            <person name="Zhao L."/>
            <person name="Wei J."/>
            <person name="Que T."/>
            <person name="Du C."/>
            <person name="Cheng J."/>
            <person name="Dai P."/>
            <person name="Han X."/>
            <person name="Huang E."/>
            <person name="Gao Y."/>
            <person name="Liu J."/>
            <person name="Shao H."/>
            <person name="Ye R."/>
            <person name="Li L."/>
            <person name="Wei W."/>
            <person name="Wang X."/>
            <person name="Wang C."/>
            <person name="Yang T."/>
            <person name="Huo Q."/>
            <person name="Li W."/>
            <person name="Guo W."/>
            <person name="Chen H."/>
            <person name="Zhou L."/>
            <person name="Ni X."/>
            <person name="Tian J."/>
            <person name="Zhou Y."/>
            <person name="Sheng Y."/>
            <person name="Liu T."/>
            <person name="Pan Y."/>
            <person name="Xia L."/>
            <person name="Li J."/>
            <person name="Zhao F."/>
            <person name="Cao W."/>
        </authorList>
    </citation>
    <scope>NUCLEOTIDE SEQUENCE</scope>
    <source>
        <strain evidence="1">Dsil-2018</strain>
    </source>
</reference>
<keyword evidence="2" id="KW-1185">Reference proteome</keyword>
<organism evidence="1 2">
    <name type="scientific">Dermacentor silvarum</name>
    <name type="common">Tick</name>
    <dbReference type="NCBI Taxonomy" id="543639"/>
    <lineage>
        <taxon>Eukaryota</taxon>
        <taxon>Metazoa</taxon>
        <taxon>Ecdysozoa</taxon>
        <taxon>Arthropoda</taxon>
        <taxon>Chelicerata</taxon>
        <taxon>Arachnida</taxon>
        <taxon>Acari</taxon>
        <taxon>Parasitiformes</taxon>
        <taxon>Ixodida</taxon>
        <taxon>Ixodoidea</taxon>
        <taxon>Ixodidae</taxon>
        <taxon>Rhipicephalinae</taxon>
        <taxon>Dermacentor</taxon>
    </lineage>
</organism>
<proteinExistence type="predicted"/>
<dbReference type="EMBL" id="CM023471">
    <property type="protein sequence ID" value="KAH7967517.1"/>
    <property type="molecule type" value="Genomic_DNA"/>
</dbReference>
<name>A0ACB8DH86_DERSI</name>
<evidence type="ECO:0000313" key="1">
    <source>
        <dbReference type="EMBL" id="KAH7967517.1"/>
    </source>
</evidence>
<sequence length="565" mass="63157">MSGNKHPSLLPLTALLLCATNQNAAQDATTNYVTVKTTNGQVRGRLLDVDGASVAQFLGIRYAEPPVGELRFRKSVPARPWQPDTVDALEFGSPCAQANGSLPPVSWLVPRDKVSEDCLFLNVWYPLGDGQDTLGVLAWIHGGGFRTGTASDPDYDGRKLAAVGNVVVVTINYRLGSFGYLYTGPGTSTGNYALWDHNLALRWIRDNIAHFRGDPGRVTVWGESAGSIAIGSLLLSQQNVGLVRRAIMASGSNFWLLPPMNKVGHEFADRIARHVGCLDSNKPSSKTHPAQVLRCLRSVSVDAIIDAEQTQFPDDLVTFRPAFGDEYLPLPDLTSLSKSMFIPLESLLTGAATEEGSAFLYYKDHVLFGPTMPELTRKQAFDFALKHYLGVLPEPVQTMIREFYQKNVTSDEDWQGVFRSLMDMVGDYLIFCPTKFHAELFAKANRPAYFYMLDYRSEKGRFPPYMGSMHFEDVQYFFGLPFVFPSRHTDEDRAFSLLCMRVIGTYVNTGKPQLPESDIDWPVFTKEQPTHVTLRARNSTVEWGFHEDGCNLYRRIYEMLNISTP</sequence>
<dbReference type="Proteomes" id="UP000821865">
    <property type="component" value="Chromosome 2"/>
</dbReference>
<evidence type="ECO:0000313" key="2">
    <source>
        <dbReference type="Proteomes" id="UP000821865"/>
    </source>
</evidence>